<proteinExistence type="inferred from homology"/>
<dbReference type="SUPFAM" id="SSF52540">
    <property type="entry name" value="P-loop containing nucleoside triphosphate hydrolases"/>
    <property type="match status" value="1"/>
</dbReference>
<dbReference type="InterPro" id="IPR003439">
    <property type="entry name" value="ABC_transporter-like_ATP-bd"/>
</dbReference>
<dbReference type="GO" id="GO:0005524">
    <property type="term" value="F:ATP binding"/>
    <property type="evidence" value="ECO:0007669"/>
    <property type="project" value="UniProtKB-KW"/>
</dbReference>
<dbReference type="InterPro" id="IPR050095">
    <property type="entry name" value="ECF_ABC_transporter_ATP-bd"/>
</dbReference>
<protein>
    <submittedName>
        <fullName evidence="10">Energy-coupling factor transporter ATP-binding protein EcfA2</fullName>
        <ecNumber evidence="10">3.6.3.-</ecNumber>
    </submittedName>
</protein>
<evidence type="ECO:0000256" key="6">
    <source>
        <dbReference type="ARBA" id="ARBA00022840"/>
    </source>
</evidence>
<name>A0A644YY19_9ZZZZ</name>
<dbReference type="InterPro" id="IPR027417">
    <property type="entry name" value="P-loop_NTPase"/>
</dbReference>
<dbReference type="GO" id="GO:0016887">
    <property type="term" value="F:ATP hydrolysis activity"/>
    <property type="evidence" value="ECO:0007669"/>
    <property type="project" value="InterPro"/>
</dbReference>
<dbReference type="PANTHER" id="PTHR43553:SF24">
    <property type="entry name" value="ENERGY-COUPLING FACTOR TRANSPORTER ATP-BINDING PROTEIN ECFA1"/>
    <property type="match status" value="1"/>
</dbReference>
<evidence type="ECO:0000313" key="10">
    <source>
        <dbReference type="EMBL" id="MPM33372.1"/>
    </source>
</evidence>
<dbReference type="PROSITE" id="PS50893">
    <property type="entry name" value="ABC_TRANSPORTER_2"/>
    <property type="match status" value="1"/>
</dbReference>
<dbReference type="EC" id="3.6.3.-" evidence="10"/>
<comment type="similarity">
    <text evidence="2">Belongs to the ABC transporter superfamily.</text>
</comment>
<dbReference type="InterPro" id="IPR015856">
    <property type="entry name" value="ABC_transpr_CbiO/EcfA_su"/>
</dbReference>
<evidence type="ECO:0000256" key="8">
    <source>
        <dbReference type="ARBA" id="ARBA00023136"/>
    </source>
</evidence>
<reference evidence="10" key="1">
    <citation type="submission" date="2019-08" db="EMBL/GenBank/DDBJ databases">
        <authorList>
            <person name="Kucharzyk K."/>
            <person name="Murdoch R.W."/>
            <person name="Higgins S."/>
            <person name="Loffler F."/>
        </authorList>
    </citation>
    <scope>NUCLEOTIDE SEQUENCE</scope>
</reference>
<dbReference type="GO" id="GO:0043190">
    <property type="term" value="C:ATP-binding cassette (ABC) transporter complex"/>
    <property type="evidence" value="ECO:0007669"/>
    <property type="project" value="TreeGrafter"/>
</dbReference>
<evidence type="ECO:0000256" key="7">
    <source>
        <dbReference type="ARBA" id="ARBA00022967"/>
    </source>
</evidence>
<evidence type="ECO:0000256" key="1">
    <source>
        <dbReference type="ARBA" id="ARBA00004236"/>
    </source>
</evidence>
<comment type="caution">
    <text evidence="10">The sequence shown here is derived from an EMBL/GenBank/DDBJ whole genome shotgun (WGS) entry which is preliminary data.</text>
</comment>
<keyword evidence="7" id="KW-1278">Translocase</keyword>
<evidence type="ECO:0000256" key="3">
    <source>
        <dbReference type="ARBA" id="ARBA00022448"/>
    </source>
</evidence>
<organism evidence="10">
    <name type="scientific">bioreactor metagenome</name>
    <dbReference type="NCBI Taxonomy" id="1076179"/>
    <lineage>
        <taxon>unclassified sequences</taxon>
        <taxon>metagenomes</taxon>
        <taxon>ecological metagenomes</taxon>
    </lineage>
</organism>
<keyword evidence="10" id="KW-0378">Hydrolase</keyword>
<evidence type="ECO:0000256" key="4">
    <source>
        <dbReference type="ARBA" id="ARBA00022475"/>
    </source>
</evidence>
<keyword evidence="4" id="KW-1003">Cell membrane</keyword>
<feature type="domain" description="ABC transporter" evidence="9">
    <location>
        <begin position="4"/>
        <end position="237"/>
    </location>
</feature>
<keyword evidence="8" id="KW-0472">Membrane</keyword>
<keyword evidence="3" id="KW-0813">Transport</keyword>
<evidence type="ECO:0000256" key="2">
    <source>
        <dbReference type="ARBA" id="ARBA00005417"/>
    </source>
</evidence>
<dbReference type="SMART" id="SM00382">
    <property type="entry name" value="AAA"/>
    <property type="match status" value="1"/>
</dbReference>
<dbReference type="CDD" id="cd03225">
    <property type="entry name" value="ABC_cobalt_CbiO_domain1"/>
    <property type="match status" value="1"/>
</dbReference>
<evidence type="ECO:0000256" key="5">
    <source>
        <dbReference type="ARBA" id="ARBA00022741"/>
    </source>
</evidence>
<keyword evidence="6 10" id="KW-0067">ATP-binding</keyword>
<dbReference type="Pfam" id="PF00005">
    <property type="entry name" value="ABC_tran"/>
    <property type="match status" value="1"/>
</dbReference>
<dbReference type="FunFam" id="3.40.50.300:FF:000224">
    <property type="entry name" value="Energy-coupling factor transporter ATP-binding protein EcfA"/>
    <property type="match status" value="1"/>
</dbReference>
<dbReference type="AlphaFoldDB" id="A0A644YY19"/>
<evidence type="ECO:0000259" key="9">
    <source>
        <dbReference type="PROSITE" id="PS50893"/>
    </source>
</evidence>
<dbReference type="PANTHER" id="PTHR43553">
    <property type="entry name" value="HEAVY METAL TRANSPORTER"/>
    <property type="match status" value="1"/>
</dbReference>
<keyword evidence="5" id="KW-0547">Nucleotide-binding</keyword>
<accession>A0A644YY19</accession>
<gene>
    <name evidence="10" type="primary">ecfA2_19</name>
    <name evidence="10" type="ORF">SDC9_79946</name>
</gene>
<dbReference type="Gene3D" id="3.40.50.300">
    <property type="entry name" value="P-loop containing nucleotide triphosphate hydrolases"/>
    <property type="match status" value="1"/>
</dbReference>
<dbReference type="InterPro" id="IPR003593">
    <property type="entry name" value="AAA+_ATPase"/>
</dbReference>
<comment type="subcellular location">
    <subcellularLocation>
        <location evidence="1">Cell membrane</location>
    </subcellularLocation>
</comment>
<dbReference type="GO" id="GO:0042626">
    <property type="term" value="F:ATPase-coupled transmembrane transporter activity"/>
    <property type="evidence" value="ECO:0007669"/>
    <property type="project" value="TreeGrafter"/>
</dbReference>
<dbReference type="EMBL" id="VSSQ01006639">
    <property type="protein sequence ID" value="MPM33372.1"/>
    <property type="molecule type" value="Genomic_DNA"/>
</dbReference>
<sequence>MAYIELNNVSFAYPGGFLAVDGVSIAIEKGENVAIVGQNGAGKTTTVKLMNALHYPTGGDVVIDGKSTKGRTTAQVSRTVGYVFQNPDDQIFHSTVLAEVEFGPRMMKLPDEKVKELVDYALKITGMKRFREENPYNLPLSVRKFVTIAAIIAMDCDVMIFDEPTAGQDYAGNRRLSRILRELGEKGKTLITISHDMVFVADNFSRVIVMSNKKVIMDGTPKEVFWNMPILEEAMLKQPYVSRVCNALGLSGDVTQMDEAVERITAAWNKSTGGDKA</sequence>